<evidence type="ECO:0000313" key="1">
    <source>
        <dbReference type="EMBL" id="HAS8541319.1"/>
    </source>
</evidence>
<gene>
    <name evidence="1" type="ORF">I7730_16165</name>
</gene>
<dbReference type="AlphaFoldDB" id="A0A8H9N1W8"/>
<protein>
    <submittedName>
        <fullName evidence="1">Uncharacterized protein</fullName>
    </submittedName>
</protein>
<comment type="caution">
    <text evidence="1">The sequence shown here is derived from an EMBL/GenBank/DDBJ whole genome shotgun (WGS) entry which is preliminary data.</text>
</comment>
<reference evidence="1" key="2">
    <citation type="submission" date="2019-01" db="EMBL/GenBank/DDBJ databases">
        <authorList>
            <consortium name="NCBI Pathogen Detection Project"/>
        </authorList>
    </citation>
    <scope>NUCLEOTIDE SEQUENCE</scope>
    <source>
        <strain evidence="1">BCW_3452</strain>
    </source>
</reference>
<dbReference type="Proteomes" id="UP000863257">
    <property type="component" value="Unassembled WGS sequence"/>
</dbReference>
<name>A0A8H9N1W8_VIBVL</name>
<accession>A0A8H9N1W8</accession>
<organism evidence="1">
    <name type="scientific">Vibrio vulnificus</name>
    <dbReference type="NCBI Taxonomy" id="672"/>
    <lineage>
        <taxon>Bacteria</taxon>
        <taxon>Pseudomonadati</taxon>
        <taxon>Pseudomonadota</taxon>
        <taxon>Gammaproteobacteria</taxon>
        <taxon>Vibrionales</taxon>
        <taxon>Vibrionaceae</taxon>
        <taxon>Vibrio</taxon>
    </lineage>
</organism>
<proteinExistence type="predicted"/>
<sequence length="112" mass="12820">MTTTSNRTEIFHLAADGCDVEVVLSLDFTSTVDHITHTNVNMCLCVKSTYLQRNDVVELIGASHEMQEIHVNHLGWDASLIREFLKLPANAELKSKTLIEYFSKRYNFNLNF</sequence>
<reference evidence="1" key="1">
    <citation type="journal article" date="2018" name="Genome Biol.">
        <title>SKESA: strategic k-mer extension for scrupulous assemblies.</title>
        <authorList>
            <person name="Souvorov A."/>
            <person name="Agarwala R."/>
            <person name="Lipman D.J."/>
        </authorList>
    </citation>
    <scope>NUCLEOTIDE SEQUENCE</scope>
    <source>
        <strain evidence="1">BCW_3452</strain>
    </source>
</reference>
<dbReference type="EMBL" id="DACRBY010000020">
    <property type="protein sequence ID" value="HAS8541319.1"/>
    <property type="molecule type" value="Genomic_DNA"/>
</dbReference>